<dbReference type="InterPro" id="IPR036322">
    <property type="entry name" value="WD40_repeat_dom_sf"/>
</dbReference>
<feature type="region of interest" description="Disordered" evidence="2">
    <location>
        <begin position="621"/>
        <end position="645"/>
    </location>
</feature>
<dbReference type="GO" id="GO:0030686">
    <property type="term" value="C:90S preribosome"/>
    <property type="evidence" value="ECO:0007669"/>
    <property type="project" value="InterPro"/>
</dbReference>
<dbReference type="SMART" id="SM00320">
    <property type="entry name" value="WD40"/>
    <property type="match status" value="6"/>
</dbReference>
<dbReference type="InterPro" id="IPR001680">
    <property type="entry name" value="WD40_rpt"/>
</dbReference>
<protein>
    <submittedName>
        <fullName evidence="3">Uncharacterized protein</fullName>
    </submittedName>
</protein>
<accession>E4WQW4</accession>
<dbReference type="InterPro" id="IPR015943">
    <property type="entry name" value="WD40/YVTN_repeat-like_dom_sf"/>
</dbReference>
<dbReference type="PANTHER" id="PTHR44163">
    <property type="entry name" value="U3 SMALL NUCLEOLAR RNA-ASSOCIATED PROTEIN 4 HOMOLOG"/>
    <property type="match status" value="1"/>
</dbReference>
<dbReference type="InterPro" id="IPR046351">
    <property type="entry name" value="UTP4"/>
</dbReference>
<dbReference type="SUPFAM" id="SSF50978">
    <property type="entry name" value="WD40 repeat-like"/>
    <property type="match status" value="1"/>
</dbReference>
<dbReference type="SUPFAM" id="SSF69322">
    <property type="entry name" value="Tricorn protease domain 2"/>
    <property type="match status" value="1"/>
</dbReference>
<keyword evidence="1" id="KW-0853">WD repeat</keyword>
<sequence>MKQSLRVHRCSVFPEDPSAVQTLRYDPDSARLAVARADGAEQRGIEIWTYYNHRCWDQVAFIPQDEDRPVDVLEWTKYGLLLSAGANGFITSYCPKSCKVLANMDSGASAVWCMRKSPDGEHLAVGGEDGIVRIYEIIDTKTEMCLLYLKSFERQDKRVLSLSWHSKGKLLCTSGVSSIRIWNVETGRMHRQLSVSKEGRLETTVWSCLFLTDYTIVTGDSNGRINFYNGKLGALVQSIRKHKRDILTIAASKNERMVFASGVDPLVLAYENIRVGESDFEGKQEEWRRVWGHVLHANDVRQLEIVDREVVSAGVDRNIVVARQKKAANDNSKSSSILQSYRQSPVCSVSKEARLFLLQGSCQLDLWKMADAAALEDGMIDEDEVSSEAPVHIFSLKTEPLRVSTISPDGKWVAFSTAQKLRVYRVFNEDENVGLEKMVVDVAIKEAPLQLQFSPDSSILLYGTYSSELRSLKIDDDSEKLVAGPTLQAKEKTCETLRAIKFNRSGKFVASIGLSSYLFNLEKESMSLIPRAATAYTAANFIMDENGAETLLASTASRDIHEFNLDGEYTEWSNSSSIPPAWRSYRSKIVSIDQFGTQPILLCDNESFTFLDRSRGESKKLTKIRSAAHEKKSERSERKKEHQFGKHESLETEFTEICRWKYVLHAEAVSKDEILVVDRPVGEILASLPPAFHTKKFSNK</sequence>
<dbReference type="Gene3D" id="2.130.10.10">
    <property type="entry name" value="YVTN repeat-like/Quinoprotein amine dehydrogenase"/>
    <property type="match status" value="2"/>
</dbReference>
<feature type="compositionally biased region" description="Basic and acidic residues" evidence="2">
    <location>
        <begin position="627"/>
        <end position="645"/>
    </location>
</feature>
<organism evidence="3">
    <name type="scientific">Oikopleura dioica</name>
    <name type="common">Tunicate</name>
    <dbReference type="NCBI Taxonomy" id="34765"/>
    <lineage>
        <taxon>Eukaryota</taxon>
        <taxon>Metazoa</taxon>
        <taxon>Chordata</taxon>
        <taxon>Tunicata</taxon>
        <taxon>Appendicularia</taxon>
        <taxon>Copelata</taxon>
        <taxon>Oikopleuridae</taxon>
        <taxon>Oikopleura</taxon>
    </lineage>
</organism>
<dbReference type="AlphaFoldDB" id="E4WQW4"/>
<dbReference type="InParanoid" id="E4WQW4"/>
<dbReference type="GO" id="GO:0032040">
    <property type="term" value="C:small-subunit processome"/>
    <property type="evidence" value="ECO:0007669"/>
    <property type="project" value="TreeGrafter"/>
</dbReference>
<gene>
    <name evidence="3" type="ORF">GSOID_T00000182001</name>
</gene>
<dbReference type="PANTHER" id="PTHR44163:SF1">
    <property type="entry name" value="U3 SMALL NUCLEOLAR RNA-ASSOCIATED PROTEIN 4 HOMOLOG"/>
    <property type="match status" value="1"/>
</dbReference>
<dbReference type="Pfam" id="PF00400">
    <property type="entry name" value="WD40"/>
    <property type="match status" value="2"/>
</dbReference>
<dbReference type="Proteomes" id="UP000001307">
    <property type="component" value="Unassembled WGS sequence"/>
</dbReference>
<dbReference type="GO" id="GO:0034455">
    <property type="term" value="C:t-UTP complex"/>
    <property type="evidence" value="ECO:0007669"/>
    <property type="project" value="TreeGrafter"/>
</dbReference>
<proteinExistence type="predicted"/>
<dbReference type="GO" id="GO:0000462">
    <property type="term" value="P:maturation of SSU-rRNA from tricistronic rRNA transcript (SSU-rRNA, 5.8S rRNA, LSU-rRNA)"/>
    <property type="evidence" value="ECO:0007669"/>
    <property type="project" value="InterPro"/>
</dbReference>
<evidence type="ECO:0000313" key="4">
    <source>
        <dbReference type="Proteomes" id="UP000001307"/>
    </source>
</evidence>
<dbReference type="GO" id="GO:0003723">
    <property type="term" value="F:RNA binding"/>
    <property type="evidence" value="ECO:0007669"/>
    <property type="project" value="TreeGrafter"/>
</dbReference>
<dbReference type="PROSITE" id="PS50082">
    <property type="entry name" value="WD_REPEATS_2"/>
    <property type="match status" value="1"/>
</dbReference>
<evidence type="ECO:0000256" key="2">
    <source>
        <dbReference type="SAM" id="MobiDB-lite"/>
    </source>
</evidence>
<dbReference type="EMBL" id="FN653015">
    <property type="protein sequence ID" value="CBY20197.1"/>
    <property type="molecule type" value="Genomic_DNA"/>
</dbReference>
<feature type="repeat" description="WD" evidence="1">
    <location>
        <begin position="104"/>
        <end position="137"/>
    </location>
</feature>
<evidence type="ECO:0000313" key="3">
    <source>
        <dbReference type="EMBL" id="CBY20197.1"/>
    </source>
</evidence>
<reference evidence="3" key="1">
    <citation type="journal article" date="2010" name="Science">
        <title>Plasticity of animal genome architecture unmasked by rapid evolution of a pelagic tunicate.</title>
        <authorList>
            <person name="Denoeud F."/>
            <person name="Henriet S."/>
            <person name="Mungpakdee S."/>
            <person name="Aury J.M."/>
            <person name="Da Silva C."/>
            <person name="Brinkmann H."/>
            <person name="Mikhaleva J."/>
            <person name="Olsen L.C."/>
            <person name="Jubin C."/>
            <person name="Canestro C."/>
            <person name="Bouquet J.M."/>
            <person name="Danks G."/>
            <person name="Poulain J."/>
            <person name="Campsteijn C."/>
            <person name="Adamski M."/>
            <person name="Cross I."/>
            <person name="Yadetie F."/>
            <person name="Muffato M."/>
            <person name="Louis A."/>
            <person name="Butcher S."/>
            <person name="Tsagkogeorga G."/>
            <person name="Konrad A."/>
            <person name="Singh S."/>
            <person name="Jensen M.F."/>
            <person name="Cong E.H."/>
            <person name="Eikeseth-Otteraa H."/>
            <person name="Noel B."/>
            <person name="Anthouard V."/>
            <person name="Porcel B.M."/>
            <person name="Kachouri-Lafond R."/>
            <person name="Nishino A."/>
            <person name="Ugolini M."/>
            <person name="Chourrout P."/>
            <person name="Nishida H."/>
            <person name="Aasland R."/>
            <person name="Huzurbazar S."/>
            <person name="Westhof E."/>
            <person name="Delsuc F."/>
            <person name="Lehrach H."/>
            <person name="Reinhardt R."/>
            <person name="Weissenbach J."/>
            <person name="Roy S.W."/>
            <person name="Artiguenave F."/>
            <person name="Postlethwait J.H."/>
            <person name="Manak J.R."/>
            <person name="Thompson E.M."/>
            <person name="Jaillon O."/>
            <person name="Du Pasquier L."/>
            <person name="Boudinot P."/>
            <person name="Liberles D.A."/>
            <person name="Volff J.N."/>
            <person name="Philippe H."/>
            <person name="Lenhard B."/>
            <person name="Roest Crollius H."/>
            <person name="Wincker P."/>
            <person name="Chourrout D."/>
        </authorList>
    </citation>
    <scope>NUCLEOTIDE SEQUENCE [LARGE SCALE GENOMIC DNA]</scope>
</reference>
<name>E4WQW4_OIKDI</name>
<evidence type="ECO:0000256" key="1">
    <source>
        <dbReference type="PROSITE-ProRule" id="PRU00221"/>
    </source>
</evidence>
<dbReference type="FunCoup" id="E4WQW4">
    <property type="interactions" value="318"/>
</dbReference>
<keyword evidence="4" id="KW-1185">Reference proteome</keyword>
<dbReference type="OrthoDB" id="8883818at2759"/>